<dbReference type="OrthoDB" id="7869153at2"/>
<proteinExistence type="predicted"/>
<name>A0A1T2XMH0_9BACL</name>
<dbReference type="Pfam" id="PF14398">
    <property type="entry name" value="ATPgrasp_YheCD"/>
    <property type="match status" value="1"/>
</dbReference>
<dbReference type="RefSeq" id="WP_078496564.1">
    <property type="nucleotide sequence ID" value="NZ_MSZX01000001.1"/>
</dbReference>
<dbReference type="AlphaFoldDB" id="A0A1T2XMH0"/>
<dbReference type="Proteomes" id="UP000190188">
    <property type="component" value="Unassembled WGS sequence"/>
</dbReference>
<evidence type="ECO:0000313" key="2">
    <source>
        <dbReference type="Proteomes" id="UP000190188"/>
    </source>
</evidence>
<keyword evidence="2" id="KW-1185">Reference proteome</keyword>
<organism evidence="1 2">
    <name type="scientific">Paenibacillus selenitireducens</name>
    <dbReference type="NCBI Taxonomy" id="1324314"/>
    <lineage>
        <taxon>Bacteria</taxon>
        <taxon>Bacillati</taxon>
        <taxon>Bacillota</taxon>
        <taxon>Bacilli</taxon>
        <taxon>Bacillales</taxon>
        <taxon>Paenibacillaceae</taxon>
        <taxon>Paenibacillus</taxon>
    </lineage>
</organism>
<reference evidence="1 2" key="1">
    <citation type="submission" date="2017-01" db="EMBL/GenBank/DDBJ databases">
        <title>Genome analysis of Paenibacillus selenitrireducens ES3-24.</title>
        <authorList>
            <person name="Xu D."/>
            <person name="Yao R."/>
            <person name="Zheng S."/>
        </authorList>
    </citation>
    <scope>NUCLEOTIDE SEQUENCE [LARGE SCALE GENOMIC DNA]</scope>
    <source>
        <strain evidence="1 2">ES3-24</strain>
    </source>
</reference>
<dbReference type="SUPFAM" id="SSF56059">
    <property type="entry name" value="Glutathione synthetase ATP-binding domain-like"/>
    <property type="match status" value="1"/>
</dbReference>
<dbReference type="EMBL" id="MSZX01000001">
    <property type="protein sequence ID" value="OPA80863.1"/>
    <property type="molecule type" value="Genomic_DNA"/>
</dbReference>
<gene>
    <name evidence="1" type="ORF">BVG16_00490</name>
</gene>
<comment type="caution">
    <text evidence="1">The sequence shown here is derived from an EMBL/GenBank/DDBJ whole genome shotgun (WGS) entry which is preliminary data.</text>
</comment>
<protein>
    <submittedName>
        <fullName evidence="1">Endospore coat-associated protein</fullName>
    </submittedName>
</protein>
<dbReference type="InterPro" id="IPR026838">
    <property type="entry name" value="YheC/D"/>
</dbReference>
<accession>A0A1T2XMH0</accession>
<dbReference type="STRING" id="1324314.BVG16_00490"/>
<sequence>MESIDQEGTKPVVAILTIEDDELMFRGNRDNFIDILRVGQELNYPVYIVTVKDLKPNMPKIRGYTYNFEQEVWAPQWFPLPNVIYNRIPLREDEMTPAVQNKIQECLVHPDIKLYNPYFFNKWQLFEWLKKSKSTKPHIPNTHRLTKSLELSKLLHRHSYLYLKPESGKAGVGIMMVKYQPNRTLPFRLKIQDKKKSISYKCSSLQKLWMRIKKETGSTHYIVQQGIELASIDKRPFDLRVLIQKNRKGHWEVTGIGARMAGSLSITTHVPRGGSIEDPEKLLIAAFGLDSPKRILARAKNTALIIARQLERGSGYMLGEMSMDMGVDQQGHIWFFEANSKPMKFDEPHIRKRSIERIFQYSTYLTRQA</sequence>
<evidence type="ECO:0000313" key="1">
    <source>
        <dbReference type="EMBL" id="OPA80863.1"/>
    </source>
</evidence>